<dbReference type="PANTHER" id="PTHR33116">
    <property type="entry name" value="REVERSE TRANSCRIPTASE ZINC-BINDING DOMAIN-CONTAINING PROTEIN-RELATED-RELATED"/>
    <property type="match status" value="1"/>
</dbReference>
<sequence>MKFLRPIEDNILAKFSKWKGESISMADRLTLINSAISGALNYKFMIYKWPVSLLKEMESATRRFFWTGSIFKNKLISVAWAKTCVPRNEGGLGMRSLRAVNEGFMANLAWRIMTPNTLASNFLQNKYVSEFGKFRSGVEGFRSQGHWNLPQSFRNTFLCISKDIDHVIIANASSDELIWMPCSTGKPKTKDFYDHLHPRRGVVNWGNKIWRKGNQPRIQV</sequence>
<dbReference type="Proteomes" id="UP001187192">
    <property type="component" value="Unassembled WGS sequence"/>
</dbReference>
<comment type="caution">
    <text evidence="1">The sequence shown here is derived from an EMBL/GenBank/DDBJ whole genome shotgun (WGS) entry which is preliminary data.</text>
</comment>
<keyword evidence="2" id="KW-1185">Reference proteome</keyword>
<evidence type="ECO:0000313" key="2">
    <source>
        <dbReference type="Proteomes" id="UP001187192"/>
    </source>
</evidence>
<dbReference type="PANTHER" id="PTHR33116:SF78">
    <property type="entry name" value="OS12G0587133 PROTEIN"/>
    <property type="match status" value="1"/>
</dbReference>
<dbReference type="EMBL" id="BTGU01002000">
    <property type="protein sequence ID" value="GMN32581.1"/>
    <property type="molecule type" value="Genomic_DNA"/>
</dbReference>
<gene>
    <name evidence="1" type="ORF">TIFTF001_041761</name>
</gene>
<name>A0AA87ZUY3_FICCA</name>
<organism evidence="1 2">
    <name type="scientific">Ficus carica</name>
    <name type="common">Common fig</name>
    <dbReference type="NCBI Taxonomy" id="3494"/>
    <lineage>
        <taxon>Eukaryota</taxon>
        <taxon>Viridiplantae</taxon>
        <taxon>Streptophyta</taxon>
        <taxon>Embryophyta</taxon>
        <taxon>Tracheophyta</taxon>
        <taxon>Spermatophyta</taxon>
        <taxon>Magnoliopsida</taxon>
        <taxon>eudicotyledons</taxon>
        <taxon>Gunneridae</taxon>
        <taxon>Pentapetalae</taxon>
        <taxon>rosids</taxon>
        <taxon>fabids</taxon>
        <taxon>Rosales</taxon>
        <taxon>Moraceae</taxon>
        <taxon>Ficeae</taxon>
        <taxon>Ficus</taxon>
    </lineage>
</organism>
<accession>A0AA87ZUY3</accession>
<dbReference type="AlphaFoldDB" id="A0AA87ZUY3"/>
<reference evidence="1" key="1">
    <citation type="submission" date="2023-07" db="EMBL/GenBank/DDBJ databases">
        <title>draft genome sequence of fig (Ficus carica).</title>
        <authorList>
            <person name="Takahashi T."/>
            <person name="Nishimura K."/>
        </authorList>
    </citation>
    <scope>NUCLEOTIDE SEQUENCE</scope>
</reference>
<evidence type="ECO:0000313" key="1">
    <source>
        <dbReference type="EMBL" id="GMN32581.1"/>
    </source>
</evidence>
<proteinExistence type="predicted"/>
<protein>
    <submittedName>
        <fullName evidence="1">Uncharacterized protein</fullName>
    </submittedName>
</protein>